<reference evidence="2 3" key="1">
    <citation type="submission" date="2015-07" db="EMBL/GenBank/DDBJ databases">
        <authorList>
            <person name="Ju K.-S."/>
            <person name="Doroghazi J.R."/>
            <person name="Metcalf W.W."/>
        </authorList>
    </citation>
    <scope>NUCLEOTIDE SEQUENCE [LARGE SCALE GENOMIC DNA]</scope>
    <source>
        <strain evidence="2 3">NRRL B-3589</strain>
    </source>
</reference>
<proteinExistence type="predicted"/>
<name>A0ABR5IW97_9ACTN</name>
<sequence>MRFRTFTAAVVSGLALLAVVPGSASAAEGQFRYTYRTAEGYEASGYLNDPGSGRCINLRGVGSDALPPGYSPKNRTDRTATVFLHANCVGDEYFSLRPHTGGGSERLKVRSVLFS</sequence>
<evidence type="ECO:0000313" key="2">
    <source>
        <dbReference type="EMBL" id="KOG85241.1"/>
    </source>
</evidence>
<keyword evidence="1" id="KW-0732">Signal</keyword>
<gene>
    <name evidence="2" type="ORF">ADK38_37800</name>
</gene>
<evidence type="ECO:0000313" key="3">
    <source>
        <dbReference type="Proteomes" id="UP000037020"/>
    </source>
</evidence>
<organism evidence="2 3">
    <name type="scientific">Streptomyces varsoviensis</name>
    <dbReference type="NCBI Taxonomy" id="67373"/>
    <lineage>
        <taxon>Bacteria</taxon>
        <taxon>Bacillati</taxon>
        <taxon>Actinomycetota</taxon>
        <taxon>Actinomycetes</taxon>
        <taxon>Kitasatosporales</taxon>
        <taxon>Streptomycetaceae</taxon>
        <taxon>Streptomyces</taxon>
    </lineage>
</organism>
<feature type="chain" id="PRO_5045832038" description="Secreted protein" evidence="1">
    <location>
        <begin position="27"/>
        <end position="115"/>
    </location>
</feature>
<evidence type="ECO:0008006" key="4">
    <source>
        <dbReference type="Google" id="ProtNLM"/>
    </source>
</evidence>
<protein>
    <recommendedName>
        <fullName evidence="4">Secreted protein</fullName>
    </recommendedName>
</protein>
<dbReference type="Proteomes" id="UP000037020">
    <property type="component" value="Unassembled WGS sequence"/>
</dbReference>
<dbReference type="EMBL" id="LGUT01003554">
    <property type="protein sequence ID" value="KOG85241.1"/>
    <property type="molecule type" value="Genomic_DNA"/>
</dbReference>
<accession>A0ABR5IW97</accession>
<comment type="caution">
    <text evidence="2">The sequence shown here is derived from an EMBL/GenBank/DDBJ whole genome shotgun (WGS) entry which is preliminary data.</text>
</comment>
<evidence type="ECO:0000256" key="1">
    <source>
        <dbReference type="SAM" id="SignalP"/>
    </source>
</evidence>
<feature type="signal peptide" evidence="1">
    <location>
        <begin position="1"/>
        <end position="26"/>
    </location>
</feature>
<dbReference type="RefSeq" id="WP_030885710.1">
    <property type="nucleotide sequence ID" value="NZ_JBIRHZ010000010.1"/>
</dbReference>
<keyword evidence="3" id="KW-1185">Reference proteome</keyword>